<evidence type="ECO:0000313" key="2">
    <source>
        <dbReference type="Proteomes" id="UP000315395"/>
    </source>
</evidence>
<protein>
    <submittedName>
        <fullName evidence="1">Peroxide stress protein YaaA</fullName>
    </submittedName>
</protein>
<dbReference type="GO" id="GO:0005829">
    <property type="term" value="C:cytosol"/>
    <property type="evidence" value="ECO:0007669"/>
    <property type="project" value="TreeGrafter"/>
</dbReference>
<dbReference type="KEGG" id="orz:FNH13_12115"/>
<dbReference type="Proteomes" id="UP000315395">
    <property type="component" value="Chromosome"/>
</dbReference>
<dbReference type="OrthoDB" id="3210767at2"/>
<accession>A0A516GBS3</accession>
<reference evidence="1 2" key="1">
    <citation type="submission" date="2019-07" db="EMBL/GenBank/DDBJ databases">
        <title>complete genome sequencing of Ornithinimicrobium sp. H23M54.</title>
        <authorList>
            <person name="Bae J.-W."/>
            <person name="Lee S.-Y."/>
        </authorList>
    </citation>
    <scope>NUCLEOTIDE SEQUENCE [LARGE SCALE GENOMIC DNA]</scope>
    <source>
        <strain evidence="1 2">H23M54</strain>
    </source>
</reference>
<dbReference type="Pfam" id="PF03883">
    <property type="entry name" value="H2O2_YaaD"/>
    <property type="match status" value="1"/>
</dbReference>
<name>A0A516GBS3_9MICO</name>
<dbReference type="RefSeq" id="WP_143783653.1">
    <property type="nucleotide sequence ID" value="NZ_CP041616.1"/>
</dbReference>
<dbReference type="PANTHER" id="PTHR30283:SF4">
    <property type="entry name" value="PEROXIDE STRESS RESISTANCE PROTEIN YAAA"/>
    <property type="match status" value="1"/>
</dbReference>
<keyword evidence="2" id="KW-1185">Reference proteome</keyword>
<organism evidence="1 2">
    <name type="scientific">Ornithinimicrobium ciconiae</name>
    <dbReference type="NCBI Taxonomy" id="2594265"/>
    <lineage>
        <taxon>Bacteria</taxon>
        <taxon>Bacillati</taxon>
        <taxon>Actinomycetota</taxon>
        <taxon>Actinomycetes</taxon>
        <taxon>Micrococcales</taxon>
        <taxon>Ornithinimicrobiaceae</taxon>
        <taxon>Ornithinimicrobium</taxon>
    </lineage>
</organism>
<sequence length="249" mass="26801">MLILLPPSESKTGRARGRALDLDRLSVPELTAYRAEVVAALAETSARPDAAATLGVSPNLTEEIARNTRLTTAPSVPVAELYTGVLYDALDLTSLDTAARRRANRRVLVVSALFGALRLTDHVPPYRLSMAVNLPGTGPLAGHWRSPLAKTLPGLVGRGLIIDCRSSTYAAAWVPQGDLARRWVQIRVPGATHMAKHTRGLVTRALCQIDQDPRTPAGLAEVLAETFRVELHEPSGATKPWILDVHPPA</sequence>
<gene>
    <name evidence="1" type="ORF">FNH13_12115</name>
</gene>
<dbReference type="GO" id="GO:0033194">
    <property type="term" value="P:response to hydroperoxide"/>
    <property type="evidence" value="ECO:0007669"/>
    <property type="project" value="TreeGrafter"/>
</dbReference>
<evidence type="ECO:0000313" key="1">
    <source>
        <dbReference type="EMBL" id="QDO88976.1"/>
    </source>
</evidence>
<dbReference type="EMBL" id="CP041616">
    <property type="protein sequence ID" value="QDO88976.1"/>
    <property type="molecule type" value="Genomic_DNA"/>
</dbReference>
<dbReference type="AlphaFoldDB" id="A0A516GBS3"/>
<proteinExistence type="predicted"/>
<dbReference type="InterPro" id="IPR005583">
    <property type="entry name" value="YaaA"/>
</dbReference>
<dbReference type="PANTHER" id="PTHR30283">
    <property type="entry name" value="PEROXIDE STRESS RESPONSE PROTEIN YAAA"/>
    <property type="match status" value="1"/>
</dbReference>